<evidence type="ECO:0000256" key="6">
    <source>
        <dbReference type="SAM" id="MobiDB-lite"/>
    </source>
</evidence>
<dbReference type="STRING" id="503106.A0A218Z8B6"/>
<dbReference type="EMBL" id="MZNU01000176">
    <property type="protein sequence ID" value="OWP03495.1"/>
    <property type="molecule type" value="Genomic_DNA"/>
</dbReference>
<keyword evidence="5" id="KW-0325">Glycoprotein</keyword>
<dbReference type="AlphaFoldDB" id="A0A218Z8B6"/>
<name>A0A218Z8B6_9HELO</name>
<evidence type="ECO:0000256" key="5">
    <source>
        <dbReference type="ARBA" id="ARBA00023180"/>
    </source>
</evidence>
<dbReference type="Proteomes" id="UP000242519">
    <property type="component" value="Unassembled WGS sequence"/>
</dbReference>
<feature type="signal peptide" evidence="7">
    <location>
        <begin position="1"/>
        <end position="21"/>
    </location>
</feature>
<feature type="compositionally biased region" description="Low complexity" evidence="6">
    <location>
        <begin position="471"/>
        <end position="480"/>
    </location>
</feature>
<feature type="compositionally biased region" description="Low complexity" evidence="6">
    <location>
        <begin position="384"/>
        <end position="406"/>
    </location>
</feature>
<accession>A0A218Z8B6</accession>
<proteinExistence type="predicted"/>
<evidence type="ECO:0000256" key="7">
    <source>
        <dbReference type="SAM" id="SignalP"/>
    </source>
</evidence>
<feature type="region of interest" description="Disordered" evidence="6">
    <location>
        <begin position="360"/>
        <end position="406"/>
    </location>
</feature>
<dbReference type="PANTHER" id="PTHR33353:SF34">
    <property type="entry name" value="ENDO-BETA-1,4-GLUCANASE D"/>
    <property type="match status" value="1"/>
</dbReference>
<evidence type="ECO:0000256" key="4">
    <source>
        <dbReference type="ARBA" id="ARBA00023157"/>
    </source>
</evidence>
<keyword evidence="4" id="KW-1015">Disulfide bond</keyword>
<evidence type="ECO:0000256" key="2">
    <source>
        <dbReference type="ARBA" id="ARBA00004613"/>
    </source>
</evidence>
<dbReference type="InterPro" id="IPR049892">
    <property type="entry name" value="AA9"/>
</dbReference>
<organism evidence="9 10">
    <name type="scientific">Diplocarpon coronariae</name>
    <dbReference type="NCBI Taxonomy" id="2795749"/>
    <lineage>
        <taxon>Eukaryota</taxon>
        <taxon>Fungi</taxon>
        <taxon>Dikarya</taxon>
        <taxon>Ascomycota</taxon>
        <taxon>Pezizomycotina</taxon>
        <taxon>Leotiomycetes</taxon>
        <taxon>Helotiales</taxon>
        <taxon>Drepanopezizaceae</taxon>
        <taxon>Diplocarpon</taxon>
    </lineage>
</organism>
<dbReference type="OrthoDB" id="4849160at2759"/>
<comment type="cofactor">
    <cofactor evidence="1">
        <name>Cu(2+)</name>
        <dbReference type="ChEBI" id="CHEBI:29036"/>
    </cofactor>
</comment>
<feature type="domain" description="Auxiliary Activity family 9 catalytic" evidence="8">
    <location>
        <begin position="22"/>
        <end position="236"/>
    </location>
</feature>
<evidence type="ECO:0000313" key="9">
    <source>
        <dbReference type="EMBL" id="OWP03495.1"/>
    </source>
</evidence>
<comment type="subcellular location">
    <subcellularLocation>
        <location evidence="2">Secreted</location>
    </subcellularLocation>
</comment>
<evidence type="ECO:0000313" key="10">
    <source>
        <dbReference type="Proteomes" id="UP000242519"/>
    </source>
</evidence>
<dbReference type="GO" id="GO:0005576">
    <property type="term" value="C:extracellular region"/>
    <property type="evidence" value="ECO:0007669"/>
    <property type="project" value="UniProtKB-SubCell"/>
</dbReference>
<dbReference type="CDD" id="cd21175">
    <property type="entry name" value="LPMO_AA9"/>
    <property type="match status" value="1"/>
</dbReference>
<dbReference type="Pfam" id="PF03443">
    <property type="entry name" value="AA9"/>
    <property type="match status" value="1"/>
</dbReference>
<keyword evidence="3" id="KW-0964">Secreted</keyword>
<protein>
    <recommendedName>
        <fullName evidence="8">Auxiliary Activity family 9 catalytic domain-containing protein</fullName>
    </recommendedName>
</protein>
<comment type="caution">
    <text evidence="9">The sequence shown here is derived from an EMBL/GenBank/DDBJ whole genome shotgun (WGS) entry which is preliminary data.</text>
</comment>
<dbReference type="InterPro" id="IPR005103">
    <property type="entry name" value="AA9_LPMO"/>
</dbReference>
<gene>
    <name evidence="9" type="ORF">B2J93_7513</name>
</gene>
<feature type="region of interest" description="Disordered" evidence="6">
    <location>
        <begin position="443"/>
        <end position="498"/>
    </location>
</feature>
<dbReference type="InParanoid" id="A0A218Z8B6"/>
<evidence type="ECO:0000256" key="3">
    <source>
        <dbReference type="ARBA" id="ARBA00022525"/>
    </source>
</evidence>
<evidence type="ECO:0000256" key="1">
    <source>
        <dbReference type="ARBA" id="ARBA00001973"/>
    </source>
</evidence>
<reference evidence="9 10" key="1">
    <citation type="submission" date="2017-04" db="EMBL/GenBank/DDBJ databases">
        <title>Draft genome sequence of Marssonina coronaria NL1: causal agent of apple blotch.</title>
        <authorList>
            <person name="Cheng Q."/>
        </authorList>
    </citation>
    <scope>NUCLEOTIDE SEQUENCE [LARGE SCALE GENOMIC DNA]</scope>
    <source>
        <strain evidence="9 10">NL1</strain>
    </source>
</reference>
<sequence>MSFPKFSVLAGLAVLASKVSAHGTVSGVVADGVFYPGYSANYQYMATQPVVVGWSTPQDTDNGFIAPDAYADPNIICHRNATNAQTSATVKAGGTVELQWTTWPSSHHGPVLDYLADCGGDCKTVDKTTLKFFKIDEVGLVDDTTLPGKWGSDTLEANNNTWSVTIPKSIAPGNYVLRHEIIALHSAGQVGGAQNYPQCINLEVTGSGTDSPAGTLGTALYKETDPGIEVNIYATIASYALPGPALYTGAASARQGAVSATAVASSVAATSGAAGAVTPAATQGITSAPASSAFPTAAPNFNSTLSTVGTMLTKSACEAKRSQAALFAASAAYQTSRAATTDILTSFADTATVPTGLASDSATVQASSAEKYGSGSGSNGPEKTTSSSPSSNSTSSGASTSASSGSRLGDPLAWLSAFYSKHSGPSYTDGTLARRHARDVAGRAIDDSPPHGGAQPSGLAHPSHHHHHHNGSANATSHQSGHAHHSGPGGAKPTGIFLAGSALPSGKSALKYNAP</sequence>
<evidence type="ECO:0000259" key="8">
    <source>
        <dbReference type="Pfam" id="PF03443"/>
    </source>
</evidence>
<dbReference type="PANTHER" id="PTHR33353">
    <property type="entry name" value="PUTATIVE (AFU_ORTHOLOGUE AFUA_1G12560)-RELATED"/>
    <property type="match status" value="1"/>
</dbReference>
<keyword evidence="10" id="KW-1185">Reference proteome</keyword>
<feature type="chain" id="PRO_5013233822" description="Auxiliary Activity family 9 catalytic domain-containing protein" evidence="7">
    <location>
        <begin position="22"/>
        <end position="515"/>
    </location>
</feature>
<keyword evidence="7" id="KW-0732">Signal</keyword>
<dbReference type="Gene3D" id="2.70.50.70">
    <property type="match status" value="1"/>
</dbReference>